<keyword evidence="4 5" id="KW-0408">Iron</keyword>
<evidence type="ECO:0000313" key="9">
    <source>
        <dbReference type="Proteomes" id="UP000824998"/>
    </source>
</evidence>
<proteinExistence type="inferred from homology"/>
<protein>
    <submittedName>
        <fullName evidence="8">Cytochrome P450</fullName>
    </submittedName>
</protein>
<accession>A0A9P7YQR0</accession>
<dbReference type="Gene3D" id="1.10.630.10">
    <property type="entry name" value="Cytochrome P450"/>
    <property type="match status" value="1"/>
</dbReference>
<dbReference type="EMBL" id="MU251377">
    <property type="protein sequence ID" value="KAG9238000.1"/>
    <property type="molecule type" value="Genomic_DNA"/>
</dbReference>
<sequence>MLTLQIPSIAISFALLFAVYKFILHPALLSPLANIPNAHWSSPFSELWILWVRYKKRENRTVHAAHQALGPVVRLGPKELSINDVEGLRTVYSGGFEKGEWYSIFDNYGVPCMFSSWYSRPHSARKRMISNIYSKSVVQSSLALQVQSHKILYRRLLPIISTSTSGPEGIDVLSVFHAVTMDFVTAYLFGFQFSSNFLQNEEERKHWLDLYHSRKTHTFFSQELPRFTKFFKGLGVYFVPRWVDAANAELEHWTKEKTDRTTAFLTKRDVENPADEATVFKALMSGVDKESRTKGLDSVLAQETLKFPVLSMASEMIDHLAAGHETSGITLTYLAWHLSQDLELQNRLRAELLTLSPTFNFEPGQEKHELPSSKDLDALPLLHAILMETLRLDAAIPGNQPRMTPFPSCKISGYEIPSGVRVGAQAYSLHRNEGAFPEPLKWDVGRWLDESNGYSKAQRRERERWFWAFSSGGRMCVGSNFAMHQIKLVVAALYTNFRTYIVDDEGIEQEDGYTCGPRGNKLILRFEKAEVGSE</sequence>
<keyword evidence="9" id="KW-1185">Reference proteome</keyword>
<keyword evidence="7" id="KW-0812">Transmembrane</keyword>
<organism evidence="8 9">
    <name type="scientific">Amylocarpus encephaloides</name>
    <dbReference type="NCBI Taxonomy" id="45428"/>
    <lineage>
        <taxon>Eukaryota</taxon>
        <taxon>Fungi</taxon>
        <taxon>Dikarya</taxon>
        <taxon>Ascomycota</taxon>
        <taxon>Pezizomycotina</taxon>
        <taxon>Leotiomycetes</taxon>
        <taxon>Helotiales</taxon>
        <taxon>Helotiales incertae sedis</taxon>
        <taxon>Amylocarpus</taxon>
    </lineage>
</organism>
<keyword evidence="7" id="KW-1133">Transmembrane helix</keyword>
<evidence type="ECO:0000256" key="7">
    <source>
        <dbReference type="SAM" id="Phobius"/>
    </source>
</evidence>
<dbReference type="OrthoDB" id="1470350at2759"/>
<gene>
    <name evidence="8" type="ORF">BJ875DRAFT_102266</name>
</gene>
<evidence type="ECO:0000256" key="3">
    <source>
        <dbReference type="ARBA" id="ARBA00022723"/>
    </source>
</evidence>
<evidence type="ECO:0000256" key="6">
    <source>
        <dbReference type="RuleBase" id="RU000461"/>
    </source>
</evidence>
<feature type="binding site" description="axial binding residue" evidence="5">
    <location>
        <position position="476"/>
    </location>
    <ligand>
        <name>heme</name>
        <dbReference type="ChEBI" id="CHEBI:30413"/>
    </ligand>
    <ligandPart>
        <name>Fe</name>
        <dbReference type="ChEBI" id="CHEBI:18248"/>
    </ligandPart>
</feature>
<evidence type="ECO:0000256" key="5">
    <source>
        <dbReference type="PIRSR" id="PIRSR602403-1"/>
    </source>
</evidence>
<dbReference type="PANTHER" id="PTHR24305:SF166">
    <property type="entry name" value="CYTOCHROME P450 12A4, MITOCHONDRIAL-RELATED"/>
    <property type="match status" value="1"/>
</dbReference>
<comment type="caution">
    <text evidence="8">The sequence shown here is derived from an EMBL/GenBank/DDBJ whole genome shotgun (WGS) entry which is preliminary data.</text>
</comment>
<evidence type="ECO:0000313" key="8">
    <source>
        <dbReference type="EMBL" id="KAG9238000.1"/>
    </source>
</evidence>
<keyword evidence="5 6" id="KW-0349">Heme</keyword>
<dbReference type="InterPro" id="IPR002403">
    <property type="entry name" value="Cyt_P450_E_grp-IV"/>
</dbReference>
<dbReference type="Pfam" id="PF00067">
    <property type="entry name" value="p450"/>
    <property type="match status" value="1"/>
</dbReference>
<dbReference type="InterPro" id="IPR017972">
    <property type="entry name" value="Cyt_P450_CS"/>
</dbReference>
<dbReference type="PANTHER" id="PTHR24305">
    <property type="entry name" value="CYTOCHROME P450"/>
    <property type="match status" value="1"/>
</dbReference>
<dbReference type="PRINTS" id="PR00385">
    <property type="entry name" value="P450"/>
</dbReference>
<dbReference type="InterPro" id="IPR001128">
    <property type="entry name" value="Cyt_P450"/>
</dbReference>
<feature type="transmembrane region" description="Helical" evidence="7">
    <location>
        <begin position="6"/>
        <end position="24"/>
    </location>
</feature>
<dbReference type="GO" id="GO:0005506">
    <property type="term" value="F:iron ion binding"/>
    <property type="evidence" value="ECO:0007669"/>
    <property type="project" value="InterPro"/>
</dbReference>
<comment type="cofactor">
    <cofactor evidence="1 5">
        <name>heme</name>
        <dbReference type="ChEBI" id="CHEBI:30413"/>
    </cofactor>
</comment>
<keyword evidence="6" id="KW-0560">Oxidoreductase</keyword>
<dbReference type="Proteomes" id="UP000824998">
    <property type="component" value="Unassembled WGS sequence"/>
</dbReference>
<name>A0A9P7YQR0_9HELO</name>
<dbReference type="GO" id="GO:0016705">
    <property type="term" value="F:oxidoreductase activity, acting on paired donors, with incorporation or reduction of molecular oxygen"/>
    <property type="evidence" value="ECO:0007669"/>
    <property type="project" value="InterPro"/>
</dbReference>
<keyword evidence="3 5" id="KW-0479">Metal-binding</keyword>
<evidence type="ECO:0000256" key="4">
    <source>
        <dbReference type="ARBA" id="ARBA00023004"/>
    </source>
</evidence>
<dbReference type="GO" id="GO:0004497">
    <property type="term" value="F:monooxygenase activity"/>
    <property type="evidence" value="ECO:0007669"/>
    <property type="project" value="UniProtKB-KW"/>
</dbReference>
<evidence type="ECO:0000256" key="1">
    <source>
        <dbReference type="ARBA" id="ARBA00001971"/>
    </source>
</evidence>
<comment type="similarity">
    <text evidence="2 6">Belongs to the cytochrome P450 family.</text>
</comment>
<dbReference type="PROSITE" id="PS00086">
    <property type="entry name" value="CYTOCHROME_P450"/>
    <property type="match status" value="1"/>
</dbReference>
<dbReference type="InterPro" id="IPR050121">
    <property type="entry name" value="Cytochrome_P450_monoxygenase"/>
</dbReference>
<keyword evidence="6" id="KW-0503">Monooxygenase</keyword>
<dbReference type="CDD" id="cd11059">
    <property type="entry name" value="CYP_fungal"/>
    <property type="match status" value="1"/>
</dbReference>
<dbReference type="PRINTS" id="PR00465">
    <property type="entry name" value="EP450IV"/>
</dbReference>
<dbReference type="GO" id="GO:0020037">
    <property type="term" value="F:heme binding"/>
    <property type="evidence" value="ECO:0007669"/>
    <property type="project" value="InterPro"/>
</dbReference>
<dbReference type="SUPFAM" id="SSF48264">
    <property type="entry name" value="Cytochrome P450"/>
    <property type="match status" value="1"/>
</dbReference>
<keyword evidence="7" id="KW-0472">Membrane</keyword>
<dbReference type="InterPro" id="IPR036396">
    <property type="entry name" value="Cyt_P450_sf"/>
</dbReference>
<reference evidence="8" key="1">
    <citation type="journal article" date="2021" name="IMA Fungus">
        <title>Genomic characterization of three marine fungi, including Emericellopsis atlantica sp. nov. with signatures of a generalist lifestyle and marine biomass degradation.</title>
        <authorList>
            <person name="Hagestad O.C."/>
            <person name="Hou L."/>
            <person name="Andersen J.H."/>
            <person name="Hansen E.H."/>
            <person name="Altermark B."/>
            <person name="Li C."/>
            <person name="Kuhnert E."/>
            <person name="Cox R.J."/>
            <person name="Crous P.W."/>
            <person name="Spatafora J.W."/>
            <person name="Lail K."/>
            <person name="Amirebrahimi M."/>
            <person name="Lipzen A."/>
            <person name="Pangilinan J."/>
            <person name="Andreopoulos W."/>
            <person name="Hayes R.D."/>
            <person name="Ng V."/>
            <person name="Grigoriev I.V."/>
            <person name="Jackson S.A."/>
            <person name="Sutton T.D.S."/>
            <person name="Dobson A.D.W."/>
            <person name="Rama T."/>
        </authorList>
    </citation>
    <scope>NUCLEOTIDE SEQUENCE</scope>
    <source>
        <strain evidence="8">TRa018bII</strain>
    </source>
</reference>
<evidence type="ECO:0000256" key="2">
    <source>
        <dbReference type="ARBA" id="ARBA00010617"/>
    </source>
</evidence>
<dbReference type="AlphaFoldDB" id="A0A9P7YQR0"/>